<dbReference type="OrthoDB" id="9794322at2"/>
<keyword evidence="2" id="KW-0732">Signal</keyword>
<feature type="region of interest" description="Disordered" evidence="1">
    <location>
        <begin position="29"/>
        <end position="49"/>
    </location>
</feature>
<organism evidence="3 4">
    <name type="scientific">Marinicauda salina</name>
    <dbReference type="NCBI Taxonomy" id="2135793"/>
    <lineage>
        <taxon>Bacteria</taxon>
        <taxon>Pseudomonadati</taxon>
        <taxon>Pseudomonadota</taxon>
        <taxon>Alphaproteobacteria</taxon>
        <taxon>Maricaulales</taxon>
        <taxon>Maricaulaceae</taxon>
        <taxon>Marinicauda</taxon>
    </lineage>
</organism>
<reference evidence="4" key="1">
    <citation type="submission" date="2018-05" db="EMBL/GenBank/DDBJ databases">
        <authorList>
            <person name="Liu B.-T."/>
        </authorList>
    </citation>
    <scope>NUCLEOTIDE SEQUENCE [LARGE SCALE GENOMIC DNA]</scope>
    <source>
        <strain evidence="4">WD6-1</strain>
    </source>
</reference>
<keyword evidence="4" id="KW-1185">Reference proteome</keyword>
<evidence type="ECO:0000256" key="1">
    <source>
        <dbReference type="SAM" id="MobiDB-lite"/>
    </source>
</evidence>
<evidence type="ECO:0008006" key="5">
    <source>
        <dbReference type="Google" id="ProtNLM"/>
    </source>
</evidence>
<evidence type="ECO:0000313" key="4">
    <source>
        <dbReference type="Proteomes" id="UP000245168"/>
    </source>
</evidence>
<name>A0A2U2BRS4_9PROT</name>
<dbReference type="Gene3D" id="3.40.50.12090">
    <property type="match status" value="1"/>
</dbReference>
<dbReference type="InterPro" id="IPR011047">
    <property type="entry name" value="Quinoprotein_ADH-like_sf"/>
</dbReference>
<protein>
    <recommendedName>
        <fullName evidence="5">Cell wall-binding repeat-containing protein</fullName>
    </recommendedName>
</protein>
<dbReference type="InterPro" id="IPR015943">
    <property type="entry name" value="WD40/YVTN_repeat-like_dom_sf"/>
</dbReference>
<dbReference type="SUPFAM" id="SSF50998">
    <property type="entry name" value="Quinoprotein alcohol dehydrogenase-like"/>
    <property type="match status" value="1"/>
</dbReference>
<dbReference type="EMBL" id="QEXV01000005">
    <property type="protein sequence ID" value="PWE16678.1"/>
    <property type="molecule type" value="Genomic_DNA"/>
</dbReference>
<feature type="compositionally biased region" description="Polar residues" evidence="1">
    <location>
        <begin position="37"/>
        <end position="47"/>
    </location>
</feature>
<dbReference type="Gene3D" id="2.130.10.10">
    <property type="entry name" value="YVTN repeat-like/Quinoprotein amine dehydrogenase"/>
    <property type="match status" value="1"/>
</dbReference>
<evidence type="ECO:0000256" key="2">
    <source>
        <dbReference type="SAM" id="SignalP"/>
    </source>
</evidence>
<dbReference type="PROSITE" id="PS51318">
    <property type="entry name" value="TAT"/>
    <property type="match status" value="1"/>
</dbReference>
<dbReference type="InterPro" id="IPR006311">
    <property type="entry name" value="TAT_signal"/>
</dbReference>
<dbReference type="AlphaFoldDB" id="A0A2U2BRS4"/>
<dbReference type="InterPro" id="IPR007253">
    <property type="entry name" value="Cell_wall-bd_2"/>
</dbReference>
<gene>
    <name evidence="3" type="ORF">DDZ18_10735</name>
</gene>
<dbReference type="PANTHER" id="PTHR30032">
    <property type="entry name" value="N-ACETYLMURAMOYL-L-ALANINE AMIDASE-RELATED"/>
    <property type="match status" value="1"/>
</dbReference>
<comment type="caution">
    <text evidence="3">The sequence shown here is derived from an EMBL/GenBank/DDBJ whole genome shotgun (WGS) entry which is preliminary data.</text>
</comment>
<dbReference type="Pfam" id="PF04122">
    <property type="entry name" value="CW_binding_2"/>
    <property type="match status" value="3"/>
</dbReference>
<proteinExistence type="predicted"/>
<feature type="chain" id="PRO_5015662109" description="Cell wall-binding repeat-containing protein" evidence="2">
    <location>
        <begin position="28"/>
        <end position="794"/>
    </location>
</feature>
<dbReference type="Proteomes" id="UP000245168">
    <property type="component" value="Unassembled WGS sequence"/>
</dbReference>
<evidence type="ECO:0000313" key="3">
    <source>
        <dbReference type="EMBL" id="PWE16678.1"/>
    </source>
</evidence>
<dbReference type="RefSeq" id="WP_109253401.1">
    <property type="nucleotide sequence ID" value="NZ_QEXV01000005.1"/>
</dbReference>
<sequence>MKTRRFLVPSAACAAAATLALAPAALAAPPTGGHGHSTPQATSQYATTGPAGPGMAYAVDLDIELRSEPNGALLAGNGLVILQGRIATDLPETAENEAEEPREALIAVDPETGEHVWTTLDIAETCMPAVTSDGRIIAQLEGQTPTKPDFDDSLVAIDEDTGAIIPDQIYDADAVDAPRLSACRDRILLSDDESHALLAGSFAFSNMVRAIDIGSWSESWAIDLHNAQGDDSPRFGGRMITSDYGDGFYVVLKWDDEVTPQIWRLIKFDWSGSEIDSVDLPGRPGGFTERTMLASDRGVAMALNDCAGAPEDAGDECLVFYDDDGGLSQRWIAYEPDTGGNNFFQSLARADGDKLVGWSELETGADIAAIDVDTGAIEWAYATGDTNNGGQLITDAAGNAYFGAFGGLHLVSLTADGQLRYAIDGDAVGGVNEPDILAAITPWGQVITIHADDDKTEVVRAFCTPGDACERVGEDDEREIERLETAVEVSQASFPADGSADTVVIATAYNYPDALAGAPLARSLDAPMLTTPPDALSASMRAEIERLGATRAVVIGSTASISDAVENTLEQDMGLAVERIAGDNRFDRAARIAERVPASTVYVVQGANADPNQGWPEALSVSALAAFEQRPILLATRDVVPRETLDAIVELGADRVVVVGGTAAISDGVADALRDPDRDGVDDVDVERLSSGPNRYALSAAVADRNIDAGASPAEVFLVTGRSFPDGLPVGPAAAKSGGVLLLVDGQAPEGGQEARDWIAESADAVRRGWIVGSEAAITNDAAEALLESAGLEE</sequence>
<accession>A0A2U2BRS4</accession>
<dbReference type="PANTHER" id="PTHR30032:SF8">
    <property type="entry name" value="GERMINATION-SPECIFIC N-ACETYLMURAMOYL-L-ALANINE AMIDASE"/>
    <property type="match status" value="1"/>
</dbReference>
<feature type="signal peptide" evidence="2">
    <location>
        <begin position="1"/>
        <end position="27"/>
    </location>
</feature>
<dbReference type="InterPro" id="IPR051922">
    <property type="entry name" value="Bact_Sporulation_Assoc"/>
</dbReference>